<comment type="cofactor">
    <cofactor evidence="1">
        <name>Mg(2+)</name>
        <dbReference type="ChEBI" id="CHEBI:18420"/>
    </cofactor>
</comment>
<reference evidence="11 12" key="1">
    <citation type="journal article" date="2012" name="Genome Biol.">
        <title>Sequencing three crocodilian genomes to illuminate the evolution of archosaurs and amniotes.</title>
        <authorList>
            <person name="St John J.A."/>
            <person name="Braun E.L."/>
            <person name="Isberg S.R."/>
            <person name="Miles L.G."/>
            <person name="Chong A.Y."/>
            <person name="Gongora J."/>
            <person name="Dalzell P."/>
            <person name="Moran C."/>
            <person name="Bed'hom B."/>
            <person name="Abzhanov A."/>
            <person name="Burgess S.C."/>
            <person name="Cooksey A.M."/>
            <person name="Castoe T.A."/>
            <person name="Crawford N.G."/>
            <person name="Densmore L.D."/>
            <person name="Drew J.C."/>
            <person name="Edwards S.V."/>
            <person name="Faircloth B.C."/>
            <person name="Fujita M.K."/>
            <person name="Greenwold M.J."/>
            <person name="Hoffmann F.G."/>
            <person name="Howard J.M."/>
            <person name="Iguchi T."/>
            <person name="Janes D.E."/>
            <person name="Khan S.Y."/>
            <person name="Kohno S."/>
            <person name="de Koning A.J."/>
            <person name="Lance S.L."/>
            <person name="McCarthy F.M."/>
            <person name="McCormack J.E."/>
            <person name="Merchant M.E."/>
            <person name="Peterson D.G."/>
            <person name="Pollock D.D."/>
            <person name="Pourmand N."/>
            <person name="Raney B.J."/>
            <person name="Roessler K.A."/>
            <person name="Sanford J.R."/>
            <person name="Sawyer R.H."/>
            <person name="Schmidt C.J."/>
            <person name="Triplett E.W."/>
            <person name="Tuberville T.D."/>
            <person name="Venegas-Anaya M."/>
            <person name="Howard J.T."/>
            <person name="Jarvis E.D."/>
            <person name="Guillette L.J.Jr."/>
            <person name="Glenn T.C."/>
            <person name="Green R.E."/>
            <person name="Ray D.A."/>
        </authorList>
    </citation>
    <scope>NUCLEOTIDE SEQUENCE [LARGE SCALE GENOMIC DNA]</scope>
    <source>
        <strain evidence="11">KSC_2009_1</strain>
    </source>
</reference>
<organism evidence="11 12">
    <name type="scientific">Alligator mississippiensis</name>
    <name type="common">American alligator</name>
    <dbReference type="NCBI Taxonomy" id="8496"/>
    <lineage>
        <taxon>Eukaryota</taxon>
        <taxon>Metazoa</taxon>
        <taxon>Chordata</taxon>
        <taxon>Craniata</taxon>
        <taxon>Vertebrata</taxon>
        <taxon>Euteleostomi</taxon>
        <taxon>Archelosauria</taxon>
        <taxon>Archosauria</taxon>
        <taxon>Crocodylia</taxon>
        <taxon>Alligatoridae</taxon>
        <taxon>Alligatorinae</taxon>
        <taxon>Alligator</taxon>
    </lineage>
</organism>
<dbReference type="InterPro" id="IPR010033">
    <property type="entry name" value="HAD_SF_ppase_IIIC"/>
</dbReference>
<evidence type="ECO:0000256" key="2">
    <source>
        <dbReference type="ARBA" id="ARBA00007958"/>
    </source>
</evidence>
<dbReference type="NCBIfam" id="TIGR01681">
    <property type="entry name" value="HAD-SF-IIIC"/>
    <property type="match status" value="1"/>
</dbReference>
<proteinExistence type="inferred from homology"/>
<dbReference type="EC" id="3.1.3.48" evidence="3"/>
<dbReference type="Pfam" id="PF12689">
    <property type="entry name" value="Acid_PPase"/>
    <property type="match status" value="1"/>
</dbReference>
<dbReference type="PANTHER" id="PTHR17901:SF14">
    <property type="entry name" value="MAGNESIUM-DEPENDENT PHOSPHATASE 1"/>
    <property type="match status" value="1"/>
</dbReference>
<comment type="similarity">
    <text evidence="2">Belongs to the HAD-like hydrolase superfamily.</text>
</comment>
<dbReference type="CDD" id="cd07501">
    <property type="entry name" value="HAD_MDP-1_like"/>
    <property type="match status" value="1"/>
</dbReference>
<dbReference type="InterPro" id="IPR036412">
    <property type="entry name" value="HAD-like_sf"/>
</dbReference>
<dbReference type="Gene3D" id="3.40.50.1000">
    <property type="entry name" value="HAD superfamily/HAD-like"/>
    <property type="match status" value="1"/>
</dbReference>
<dbReference type="CTD" id="145553"/>
<dbReference type="FunFam" id="3.40.50.1000:FF:000127">
    <property type="entry name" value="Magnesium-dependent phosphatase 1"/>
    <property type="match status" value="1"/>
</dbReference>
<dbReference type="Proteomes" id="UP000050525">
    <property type="component" value="Unassembled WGS sequence"/>
</dbReference>
<evidence type="ECO:0000256" key="10">
    <source>
        <dbReference type="ARBA" id="ARBA00069981"/>
    </source>
</evidence>
<dbReference type="GO" id="GO:0004725">
    <property type="term" value="F:protein tyrosine phosphatase activity"/>
    <property type="evidence" value="ECO:0007669"/>
    <property type="project" value="UniProtKB-EC"/>
</dbReference>
<dbReference type="InterPro" id="IPR010036">
    <property type="entry name" value="MDP_1_eu_arc"/>
</dbReference>
<dbReference type="GO" id="GO:0003993">
    <property type="term" value="F:acid phosphatase activity"/>
    <property type="evidence" value="ECO:0007669"/>
    <property type="project" value="TreeGrafter"/>
</dbReference>
<dbReference type="KEGG" id="amj:102577272"/>
<evidence type="ECO:0000256" key="5">
    <source>
        <dbReference type="ARBA" id="ARBA00022801"/>
    </source>
</evidence>
<keyword evidence="4" id="KW-0479">Metal-binding</keyword>
<keyword evidence="7" id="KW-0904">Protein phosphatase</keyword>
<dbReference type="PhylomeDB" id="A0A151M8S7"/>
<dbReference type="InterPro" id="IPR023214">
    <property type="entry name" value="HAD_sf"/>
</dbReference>
<dbReference type="SFLD" id="SFLDG01129">
    <property type="entry name" value="C1.5:_HAD__Beta-PGM__Phosphata"/>
    <property type="match status" value="1"/>
</dbReference>
<dbReference type="PANTHER" id="PTHR17901">
    <property type="entry name" value="MAGNESIUM-DEPENDENT PHOSPHATASE 1 MDP1"/>
    <property type="match status" value="1"/>
</dbReference>
<evidence type="ECO:0000256" key="3">
    <source>
        <dbReference type="ARBA" id="ARBA00013064"/>
    </source>
</evidence>
<accession>A0A151M8S7</accession>
<dbReference type="NCBIfam" id="TIGR01685">
    <property type="entry name" value="MDP-1"/>
    <property type="match status" value="1"/>
</dbReference>
<keyword evidence="6" id="KW-0460">Magnesium</keyword>
<evidence type="ECO:0000256" key="7">
    <source>
        <dbReference type="ARBA" id="ARBA00022912"/>
    </source>
</evidence>
<name>A0A151M8S7_ALLMI</name>
<dbReference type="EMBL" id="AKHW03006303">
    <property type="protein sequence ID" value="KYO20905.1"/>
    <property type="molecule type" value="Genomic_DNA"/>
</dbReference>
<dbReference type="RefSeq" id="XP_006259783.1">
    <property type="nucleotide sequence ID" value="XM_006259721.4"/>
</dbReference>
<comment type="catalytic activity">
    <reaction evidence="8">
        <text>O-phospho-L-tyrosyl-[protein] + H2O = L-tyrosyl-[protein] + phosphate</text>
        <dbReference type="Rhea" id="RHEA:10684"/>
        <dbReference type="Rhea" id="RHEA-COMP:10136"/>
        <dbReference type="Rhea" id="RHEA-COMP:20101"/>
        <dbReference type="ChEBI" id="CHEBI:15377"/>
        <dbReference type="ChEBI" id="CHEBI:43474"/>
        <dbReference type="ChEBI" id="CHEBI:46858"/>
        <dbReference type="ChEBI" id="CHEBI:61978"/>
        <dbReference type="EC" id="3.1.3.48"/>
    </reaction>
</comment>
<dbReference type="InterPro" id="IPR035679">
    <property type="entry name" value="MDP-1_euk"/>
</dbReference>
<dbReference type="STRING" id="8496.A0A151M8S7"/>
<dbReference type="AlphaFoldDB" id="A0A151M8S7"/>
<dbReference type="SFLD" id="SFLDG01131">
    <property type="entry name" value="C1.5.2:_MDP_Like"/>
    <property type="match status" value="1"/>
</dbReference>
<dbReference type="SFLD" id="SFLDS00003">
    <property type="entry name" value="Haloacid_Dehalogenase"/>
    <property type="match status" value="1"/>
</dbReference>
<dbReference type="SUPFAM" id="SSF56784">
    <property type="entry name" value="HAD-like"/>
    <property type="match status" value="1"/>
</dbReference>
<evidence type="ECO:0000313" key="11">
    <source>
        <dbReference type="EMBL" id="KYO20905.1"/>
    </source>
</evidence>
<evidence type="ECO:0000256" key="9">
    <source>
        <dbReference type="ARBA" id="ARBA00055318"/>
    </source>
</evidence>
<comment type="caution">
    <text evidence="11">The sequence shown here is derived from an EMBL/GenBank/DDBJ whole genome shotgun (WGS) entry which is preliminary data.</text>
</comment>
<evidence type="ECO:0000256" key="1">
    <source>
        <dbReference type="ARBA" id="ARBA00001946"/>
    </source>
</evidence>
<dbReference type="eggNOG" id="KOG4549">
    <property type="taxonomic scope" value="Eukaryota"/>
</dbReference>
<keyword evidence="12" id="KW-1185">Reference proteome</keyword>
<protein>
    <recommendedName>
        <fullName evidence="10">Magnesium-dependent phosphatase 1</fullName>
        <ecNumber evidence="3">3.1.3.48</ecNumber>
    </recommendedName>
</protein>
<dbReference type="OrthoDB" id="2865258at2759"/>
<gene>
    <name evidence="11" type="primary">MDP1</name>
    <name evidence="11" type="ORF">Y1Q_0018834</name>
</gene>
<evidence type="ECO:0000256" key="6">
    <source>
        <dbReference type="ARBA" id="ARBA00022842"/>
    </source>
</evidence>
<sequence length="160" mass="17474">MGVLPRLVVFDLDYTLWPFWVDTHVTPPFRHASAGVVLDAGGRPVRLYPEVVAVLERLSSLGVPVAAASRTSETRGAAQLLELFGLQRFLQQTEIYPGAKTAHFHRLQQDTGIPFAQMLFFDDEPRNIQDVSNLGVTCVLVPAGMTLALLARGLEAFAGS</sequence>
<evidence type="ECO:0000256" key="8">
    <source>
        <dbReference type="ARBA" id="ARBA00051722"/>
    </source>
</evidence>
<comment type="function">
    <text evidence="9">Magnesium-dependent phosphatase which may act as a tyrosine phosphatase.</text>
</comment>
<dbReference type="GeneID" id="102577272"/>
<evidence type="ECO:0000313" key="12">
    <source>
        <dbReference type="Proteomes" id="UP000050525"/>
    </source>
</evidence>
<dbReference type="GO" id="GO:0046872">
    <property type="term" value="F:metal ion binding"/>
    <property type="evidence" value="ECO:0007669"/>
    <property type="project" value="UniProtKB-KW"/>
</dbReference>
<keyword evidence="5" id="KW-0378">Hydrolase</keyword>
<evidence type="ECO:0000256" key="4">
    <source>
        <dbReference type="ARBA" id="ARBA00022723"/>
    </source>
</evidence>